<comment type="caution">
    <text evidence="1">The sequence shown here is derived from an EMBL/GenBank/DDBJ whole genome shotgun (WGS) entry which is preliminary data.</text>
</comment>
<feature type="non-terminal residue" evidence="1">
    <location>
        <position position="1"/>
    </location>
</feature>
<name>A0A8H7S0T5_9FUNG</name>
<dbReference type="AlphaFoldDB" id="A0A8H7S0T5"/>
<keyword evidence="2" id="KW-1185">Reference proteome</keyword>
<dbReference type="Proteomes" id="UP000646827">
    <property type="component" value="Unassembled WGS sequence"/>
</dbReference>
<gene>
    <name evidence="1" type="ORF">INT45_011251</name>
</gene>
<accession>A0A8H7S0T5</accession>
<dbReference type="SUPFAM" id="SSF52266">
    <property type="entry name" value="SGNH hydrolase"/>
    <property type="match status" value="1"/>
</dbReference>
<organism evidence="1 2">
    <name type="scientific">Circinella minor</name>
    <dbReference type="NCBI Taxonomy" id="1195481"/>
    <lineage>
        <taxon>Eukaryota</taxon>
        <taxon>Fungi</taxon>
        <taxon>Fungi incertae sedis</taxon>
        <taxon>Mucoromycota</taxon>
        <taxon>Mucoromycotina</taxon>
        <taxon>Mucoromycetes</taxon>
        <taxon>Mucorales</taxon>
        <taxon>Lichtheimiaceae</taxon>
        <taxon>Circinella</taxon>
    </lineage>
</organism>
<sequence>LGPIPAKSAIRPEEHLAPADSLVMTAIGQWTHLSITLQQHTRQTNLYFASVKFSHQDNYRLDTRIEYRSYFWETPSKHYYRPYRFLSTNKLIVKSLLQTSLPDLPPCTAKEMSGGEGAWMAKAEYQRTYPLDFYGMFGVAQEDHAVNNRLFVPNDCQPQYISLGQATQCLEGKTVHVWADNNVRRNLKVFSSGNRWCSDPTDVDCICNDDDENHEELYPWAVDPTTPLVINETWHANTQFYFNQVGSILSKDWKQEIKQTAASLDKADTVIIHFGNDDIALRHMSPGRFADAFKGLLSYLVHEVYPMERIIVRTPQPFCCGTIYSTSWNAGRSEAFTKAVRDTVNEFPNVLLWDVHRLGMASHMCVGIGGTSYTSRSVLNVENLQLWNLVCAP</sequence>
<dbReference type="OrthoDB" id="2244377at2759"/>
<evidence type="ECO:0000313" key="2">
    <source>
        <dbReference type="Proteomes" id="UP000646827"/>
    </source>
</evidence>
<protein>
    <submittedName>
        <fullName evidence="1">Uncharacterized protein</fullName>
    </submittedName>
</protein>
<dbReference type="EMBL" id="JAEPRB010000183">
    <property type="protein sequence ID" value="KAG2219343.1"/>
    <property type="molecule type" value="Genomic_DNA"/>
</dbReference>
<proteinExistence type="predicted"/>
<dbReference type="InterPro" id="IPR036514">
    <property type="entry name" value="SGNH_hydro_sf"/>
</dbReference>
<reference evidence="1 2" key="1">
    <citation type="submission" date="2020-12" db="EMBL/GenBank/DDBJ databases">
        <title>Metabolic potential, ecology and presence of endohyphal bacteria is reflected in genomic diversity of Mucoromycotina.</title>
        <authorList>
            <person name="Muszewska A."/>
            <person name="Okrasinska A."/>
            <person name="Steczkiewicz K."/>
            <person name="Drgas O."/>
            <person name="Orlowska M."/>
            <person name="Perlinska-Lenart U."/>
            <person name="Aleksandrzak-Piekarczyk T."/>
            <person name="Szatraj K."/>
            <person name="Zielenkiewicz U."/>
            <person name="Pilsyk S."/>
            <person name="Malc E."/>
            <person name="Mieczkowski P."/>
            <person name="Kruszewska J.S."/>
            <person name="Biernat P."/>
            <person name="Pawlowska J."/>
        </authorList>
    </citation>
    <scope>NUCLEOTIDE SEQUENCE [LARGE SCALE GENOMIC DNA]</scope>
    <source>
        <strain evidence="1 2">CBS 142.35</strain>
    </source>
</reference>
<dbReference type="CDD" id="cd00229">
    <property type="entry name" value="SGNH_hydrolase"/>
    <property type="match status" value="1"/>
</dbReference>
<dbReference type="Gene3D" id="3.40.50.1110">
    <property type="entry name" value="SGNH hydrolase"/>
    <property type="match status" value="1"/>
</dbReference>
<evidence type="ECO:0000313" key="1">
    <source>
        <dbReference type="EMBL" id="KAG2219343.1"/>
    </source>
</evidence>